<reference evidence="8 9" key="1">
    <citation type="journal article" date="2010" name="J. Bacteriol.">
        <title>Biochemical characterization of a novel indole prenyltransferase from Streptomyces sp. SN-593.</title>
        <authorList>
            <person name="Takahashi S."/>
            <person name="Takagi H."/>
            <person name="Toyoda A."/>
            <person name="Uramoto M."/>
            <person name="Nogawa T."/>
            <person name="Ueki M."/>
            <person name="Sakaki Y."/>
            <person name="Osada H."/>
        </authorList>
    </citation>
    <scope>NUCLEOTIDE SEQUENCE [LARGE SCALE GENOMIC DNA]</scope>
    <source>
        <strain evidence="8 9">SN-593</strain>
    </source>
</reference>
<evidence type="ECO:0000256" key="2">
    <source>
        <dbReference type="ARBA" id="ARBA00022723"/>
    </source>
</evidence>
<protein>
    <submittedName>
        <fullName evidence="8">Putative citrate lyase beta chain</fullName>
    </submittedName>
</protein>
<dbReference type="PANTHER" id="PTHR32308">
    <property type="entry name" value="LYASE BETA SUBUNIT, PUTATIVE (AFU_ORTHOLOGUE AFUA_4G13030)-RELATED"/>
    <property type="match status" value="1"/>
</dbReference>
<accession>A0A7U3WGY0</accession>
<dbReference type="AlphaFoldDB" id="A0A7U3WGY0"/>
<dbReference type="InterPro" id="IPR005000">
    <property type="entry name" value="Aldolase/citrate-lyase_domain"/>
</dbReference>
<keyword evidence="3 5" id="KW-0460">Magnesium</keyword>
<dbReference type="GO" id="GO:0000287">
    <property type="term" value="F:magnesium ion binding"/>
    <property type="evidence" value="ECO:0007669"/>
    <property type="project" value="TreeGrafter"/>
</dbReference>
<dbReference type="Proteomes" id="UP000595703">
    <property type="component" value="Chromosome"/>
</dbReference>
<dbReference type="InterPro" id="IPR011206">
    <property type="entry name" value="Citrate_lyase_beta/mcl1/mcl2"/>
</dbReference>
<dbReference type="Gene3D" id="3.20.20.60">
    <property type="entry name" value="Phosphoenolpyruvate-binding domains"/>
    <property type="match status" value="1"/>
</dbReference>
<feature type="binding site" evidence="4">
    <location>
        <position position="183"/>
    </location>
    <ligand>
        <name>substrate</name>
    </ligand>
</feature>
<feature type="region of interest" description="Disordered" evidence="6">
    <location>
        <begin position="1"/>
        <end position="53"/>
    </location>
</feature>
<evidence type="ECO:0000256" key="4">
    <source>
        <dbReference type="PIRSR" id="PIRSR015582-1"/>
    </source>
</evidence>
<evidence type="ECO:0000313" key="8">
    <source>
        <dbReference type="EMBL" id="BBA95715.1"/>
    </source>
</evidence>
<evidence type="ECO:0000256" key="5">
    <source>
        <dbReference type="PIRSR" id="PIRSR015582-2"/>
    </source>
</evidence>
<dbReference type="Pfam" id="PF03328">
    <property type="entry name" value="HpcH_HpaI"/>
    <property type="match status" value="1"/>
</dbReference>
<proteinExistence type="predicted"/>
<keyword evidence="2 5" id="KW-0479">Metal-binding</keyword>
<feature type="compositionally biased region" description="Basic and acidic residues" evidence="6">
    <location>
        <begin position="9"/>
        <end position="23"/>
    </location>
</feature>
<evidence type="ECO:0000256" key="3">
    <source>
        <dbReference type="ARBA" id="ARBA00022842"/>
    </source>
</evidence>
<reference evidence="8 9" key="4">
    <citation type="journal article" date="2020" name="Sci. Rep.">
        <title>beta-carboline chemical signals induce reveromycin production through a LuxR family regulator in Streptomyces sp. SN-593.</title>
        <authorList>
            <person name="Panthee S."/>
            <person name="Kito N."/>
            <person name="Hayashi T."/>
            <person name="Shimizu T."/>
            <person name="Ishikawa J."/>
            <person name="Hamamoto H."/>
            <person name="Osada H."/>
            <person name="Takahashi S."/>
        </authorList>
    </citation>
    <scope>NUCLEOTIDE SEQUENCE [LARGE SCALE GENOMIC DNA]</scope>
    <source>
        <strain evidence="8 9">SN-593</strain>
    </source>
</reference>
<reference evidence="8 9" key="2">
    <citation type="journal article" date="2011" name="J. Antibiot.">
        <title>Furaquinocins I and J: novel polyketide isoprenoid hybrid compounds from Streptomyces reveromyceticus SN-593.</title>
        <authorList>
            <person name="Panthee S."/>
            <person name="Takahashi S."/>
            <person name="Takagi H."/>
            <person name="Nogawa T."/>
            <person name="Oowada E."/>
            <person name="Uramoto M."/>
            <person name="Osada H."/>
        </authorList>
    </citation>
    <scope>NUCLEOTIDE SEQUENCE [LARGE SCALE GENOMIC DNA]</scope>
    <source>
        <strain evidence="8 9">SN-593</strain>
    </source>
</reference>
<gene>
    <name evidence="8" type="ORF">RVR_689</name>
</gene>
<feature type="domain" description="HpcH/HpaI aldolase/citrate lyase" evidence="7">
    <location>
        <begin position="63"/>
        <end position="276"/>
    </location>
</feature>
<dbReference type="KEGG" id="arev:RVR_689"/>
<evidence type="ECO:0000259" key="7">
    <source>
        <dbReference type="Pfam" id="PF03328"/>
    </source>
</evidence>
<feature type="binding site" evidence="5">
    <location>
        <position position="210"/>
    </location>
    <ligand>
        <name>Mg(2+)</name>
        <dbReference type="ChEBI" id="CHEBI:18420"/>
    </ligand>
</feature>
<dbReference type="PIRSF" id="PIRSF015582">
    <property type="entry name" value="Cit_lyase_B"/>
    <property type="match status" value="1"/>
</dbReference>
<keyword evidence="9" id="KW-1185">Reference proteome</keyword>
<dbReference type="PANTHER" id="PTHR32308:SF10">
    <property type="entry name" value="CITRATE LYASE SUBUNIT BETA"/>
    <property type="match status" value="1"/>
</dbReference>
<organism evidence="8 9">
    <name type="scientific">Actinacidiphila reveromycinica</name>
    <dbReference type="NCBI Taxonomy" id="659352"/>
    <lineage>
        <taxon>Bacteria</taxon>
        <taxon>Bacillati</taxon>
        <taxon>Actinomycetota</taxon>
        <taxon>Actinomycetes</taxon>
        <taxon>Kitasatosporales</taxon>
        <taxon>Streptomycetaceae</taxon>
        <taxon>Actinacidiphila</taxon>
    </lineage>
</organism>
<dbReference type="InterPro" id="IPR015813">
    <property type="entry name" value="Pyrv/PenolPyrv_kinase-like_dom"/>
</dbReference>
<feature type="binding site" evidence="5">
    <location>
        <position position="183"/>
    </location>
    <ligand>
        <name>Mg(2+)</name>
        <dbReference type="ChEBI" id="CHEBI:18420"/>
    </ligand>
</feature>
<dbReference type="InterPro" id="IPR040442">
    <property type="entry name" value="Pyrv_kinase-like_dom_sf"/>
</dbReference>
<comment type="cofactor">
    <cofactor evidence="1">
        <name>Mg(2+)</name>
        <dbReference type="ChEBI" id="CHEBI:18420"/>
    </cofactor>
</comment>
<evidence type="ECO:0000313" key="9">
    <source>
        <dbReference type="Proteomes" id="UP000595703"/>
    </source>
</evidence>
<dbReference type="GO" id="GO:0016829">
    <property type="term" value="F:lyase activity"/>
    <property type="evidence" value="ECO:0007669"/>
    <property type="project" value="UniProtKB-KW"/>
</dbReference>
<dbReference type="SUPFAM" id="SSF51621">
    <property type="entry name" value="Phosphoenolpyruvate/pyruvate domain"/>
    <property type="match status" value="1"/>
</dbReference>
<evidence type="ECO:0000256" key="6">
    <source>
        <dbReference type="SAM" id="MobiDB-lite"/>
    </source>
</evidence>
<name>A0A7U3WGY0_9ACTN</name>
<feature type="binding site" evidence="4">
    <location>
        <position position="122"/>
    </location>
    <ligand>
        <name>substrate</name>
    </ligand>
</feature>
<keyword evidence="8" id="KW-0456">Lyase</keyword>
<reference evidence="8 9" key="3">
    <citation type="journal article" date="2011" name="Nat. Chem. Biol.">
        <title>Reveromycin A biosynthesis uses RevG and RevJ for stereospecific spiroacetal formation.</title>
        <authorList>
            <person name="Takahashi S."/>
            <person name="Toyoda A."/>
            <person name="Sekiyama Y."/>
            <person name="Takagi H."/>
            <person name="Nogawa T."/>
            <person name="Uramoto M."/>
            <person name="Suzuki R."/>
            <person name="Koshino H."/>
            <person name="Kumano T."/>
            <person name="Panthee S."/>
            <person name="Dairi T."/>
            <person name="Ishikawa J."/>
            <person name="Ikeda H."/>
            <person name="Sakaki Y."/>
            <person name="Osada H."/>
        </authorList>
    </citation>
    <scope>NUCLEOTIDE SEQUENCE [LARGE SCALE GENOMIC DNA]</scope>
    <source>
        <strain evidence="8 9">SN-593</strain>
    </source>
</reference>
<dbReference type="GO" id="GO:0006107">
    <property type="term" value="P:oxaloacetate metabolic process"/>
    <property type="evidence" value="ECO:0007669"/>
    <property type="project" value="TreeGrafter"/>
</dbReference>
<evidence type="ECO:0000256" key="1">
    <source>
        <dbReference type="ARBA" id="ARBA00001946"/>
    </source>
</evidence>
<dbReference type="EMBL" id="AP018365">
    <property type="protein sequence ID" value="BBA95715.1"/>
    <property type="molecule type" value="Genomic_DNA"/>
</dbReference>
<sequence length="340" mass="34508">MSAGTRAARSPEDSTEHNAEGTAEHLAGPSAAHGPADGPTAAQDARAGSGEARPEAGDVFLTWLYVPGDRPDVVAKALRSGADVVLVDLEDAVAPARKEYARAATAELLAGPVPGPARVHVRVNALDGPFLTADLAALAGLPGLGGLRLPKVTGPGDVASVLERYADLAGTDAAVPGLYPLLESALGLENAFAIATASPAVRGIALGEADLRADLGVAGEDALGWPRVRTVVAARAAGLAPPAQSVYPDVRDLEGLDASCRRGRDLGFVGRTAIHPRQLPVIARAYLPTPEQVEAARETVDAAAASPGALALPDGRFVDPAVVAGARRVLALAARAQARP</sequence>